<organism evidence="4 6">
    <name type="scientific">Flammeovirga yaeyamensis</name>
    <dbReference type="NCBI Taxonomy" id="367791"/>
    <lineage>
        <taxon>Bacteria</taxon>
        <taxon>Pseudomonadati</taxon>
        <taxon>Bacteroidota</taxon>
        <taxon>Cytophagia</taxon>
        <taxon>Cytophagales</taxon>
        <taxon>Flammeovirgaceae</taxon>
        <taxon>Flammeovirga</taxon>
    </lineage>
</organism>
<dbReference type="Pfam" id="PF02371">
    <property type="entry name" value="Transposase_20"/>
    <property type="match status" value="1"/>
</dbReference>
<feature type="domain" description="Transposase IS110-like N-terminal" evidence="2">
    <location>
        <begin position="7"/>
        <end position="156"/>
    </location>
</feature>
<dbReference type="GO" id="GO:0006313">
    <property type="term" value="P:DNA transposition"/>
    <property type="evidence" value="ECO:0007669"/>
    <property type="project" value="InterPro"/>
</dbReference>
<evidence type="ECO:0000313" key="6">
    <source>
        <dbReference type="Proteomes" id="UP000678679"/>
    </source>
</evidence>
<dbReference type="PANTHER" id="PTHR33055:SF3">
    <property type="entry name" value="PUTATIVE TRANSPOSASE FOR IS117-RELATED"/>
    <property type="match status" value="1"/>
</dbReference>
<protein>
    <submittedName>
        <fullName evidence="4">IS110 family transposase</fullName>
    </submittedName>
</protein>
<dbReference type="InterPro" id="IPR002525">
    <property type="entry name" value="Transp_IS110-like_N"/>
</dbReference>
<evidence type="ECO:0000259" key="3">
    <source>
        <dbReference type="Pfam" id="PF02371"/>
    </source>
</evidence>
<keyword evidence="1" id="KW-0175">Coiled coil</keyword>
<dbReference type="PANTHER" id="PTHR33055">
    <property type="entry name" value="TRANSPOSASE FOR INSERTION SEQUENCE ELEMENT IS1111A"/>
    <property type="match status" value="1"/>
</dbReference>
<dbReference type="GO" id="GO:0004803">
    <property type="term" value="F:transposase activity"/>
    <property type="evidence" value="ECO:0007669"/>
    <property type="project" value="InterPro"/>
</dbReference>
<dbReference type="Pfam" id="PF01548">
    <property type="entry name" value="DEDD_Tnp_IS110"/>
    <property type="match status" value="1"/>
</dbReference>
<feature type="coiled-coil region" evidence="1">
    <location>
        <begin position="163"/>
        <end position="197"/>
    </location>
</feature>
<evidence type="ECO:0000259" key="2">
    <source>
        <dbReference type="Pfam" id="PF01548"/>
    </source>
</evidence>
<evidence type="ECO:0000313" key="4">
    <source>
        <dbReference type="EMBL" id="QWG02607.1"/>
    </source>
</evidence>
<dbReference type="NCBIfam" id="NF033542">
    <property type="entry name" value="transpos_IS110"/>
    <property type="match status" value="1"/>
</dbReference>
<dbReference type="KEGG" id="fya:KMW28_03255"/>
<name>A0AAX1N599_9BACT</name>
<dbReference type="EMBL" id="CP076133">
    <property type="protein sequence ID" value="QWG04442.1"/>
    <property type="molecule type" value="Genomic_DNA"/>
</dbReference>
<dbReference type="InterPro" id="IPR047650">
    <property type="entry name" value="Transpos_IS110"/>
</dbReference>
<dbReference type="Proteomes" id="UP000678679">
    <property type="component" value="Chromosome 2"/>
</dbReference>
<keyword evidence="6" id="KW-1185">Reference proteome</keyword>
<evidence type="ECO:0000313" key="5">
    <source>
        <dbReference type="EMBL" id="QWG04442.1"/>
    </source>
</evidence>
<accession>A0AAX1N599</accession>
<dbReference type="Proteomes" id="UP000678679">
    <property type="component" value="Chromosome 1"/>
</dbReference>
<evidence type="ECO:0000256" key="1">
    <source>
        <dbReference type="SAM" id="Coils"/>
    </source>
</evidence>
<dbReference type="AlphaFoldDB" id="A0AAX1N599"/>
<dbReference type="RefSeq" id="WP_169667330.1">
    <property type="nucleotide sequence ID" value="NZ_CP076132.1"/>
</dbReference>
<dbReference type="KEGG" id="fya:KMW28_26465"/>
<dbReference type="InterPro" id="IPR003346">
    <property type="entry name" value="Transposase_20"/>
</dbReference>
<dbReference type="EMBL" id="CP076132">
    <property type="protein sequence ID" value="QWG02607.1"/>
    <property type="molecule type" value="Genomic_DNA"/>
</dbReference>
<gene>
    <name evidence="4" type="ORF">KMW28_03255</name>
    <name evidence="5" type="ORF">KMW28_26465</name>
</gene>
<dbReference type="GO" id="GO:0003677">
    <property type="term" value="F:DNA binding"/>
    <property type="evidence" value="ECO:0007669"/>
    <property type="project" value="InterPro"/>
</dbReference>
<reference evidence="4 6" key="1">
    <citation type="submission" date="2021-05" db="EMBL/GenBank/DDBJ databases">
        <title>Comparative genomic studies on the polysaccharide-degrading batcterial strains of the Flammeovirga genus.</title>
        <authorList>
            <person name="Zewei F."/>
            <person name="Zheng Z."/>
            <person name="Yu L."/>
            <person name="Ruyue G."/>
            <person name="Yanhong M."/>
            <person name="Yuanyuan C."/>
            <person name="Jingyan G."/>
            <person name="Wenjun H."/>
        </authorList>
    </citation>
    <scope>NUCLEOTIDE SEQUENCE [LARGE SCALE GENOMIC DNA]</scope>
    <source>
        <strain evidence="4 6">NBRC:100898</strain>
    </source>
</reference>
<feature type="domain" description="Transposase IS116/IS110/IS902 C-terminal" evidence="3">
    <location>
        <begin position="206"/>
        <end position="292"/>
    </location>
</feature>
<sequence length="335" mass="38426">MIYKKVIGVDVSKLTLDIALQLSPSKFIMRKCGNTKKHISTCFKTLFKEYDLSKEDVLIVAENTGLYTNPLIWSLVEEGYNLWIECPNQFHLSKGFTKGKNDQIDAQRLADYGYRNSDKAKLCELSSTSLSTLKYLNSERDLIVSEQQKFKAQITDHKDYVEESEYKDRVKRYNKILKALKENLDAIDKRIDQIVKNDKVLKHQLNLLKTIPGVGPKIALDVIIATLGFKKFDNARQFASYVGVAPFRYVSGTSIRSKNKVSKRSKLSLKSNIHMGVVSAIQIEGEFQTYYQRKISEGKNKMTAINNLRAKMIKRMFAVIKNNKAYQSNYIACWT</sequence>
<proteinExistence type="predicted"/>